<name>A0A821AK59_9BILA</name>
<accession>A0A821AK59</accession>
<organism evidence="1 2">
    <name type="scientific">Rotaria magnacalcarata</name>
    <dbReference type="NCBI Taxonomy" id="392030"/>
    <lineage>
        <taxon>Eukaryota</taxon>
        <taxon>Metazoa</taxon>
        <taxon>Spiralia</taxon>
        <taxon>Gnathifera</taxon>
        <taxon>Rotifera</taxon>
        <taxon>Eurotatoria</taxon>
        <taxon>Bdelloidea</taxon>
        <taxon>Philodinida</taxon>
        <taxon>Philodinidae</taxon>
        <taxon>Rotaria</taxon>
    </lineage>
</organism>
<feature type="non-terminal residue" evidence="1">
    <location>
        <position position="1"/>
    </location>
</feature>
<dbReference type="Proteomes" id="UP000663866">
    <property type="component" value="Unassembled WGS sequence"/>
</dbReference>
<dbReference type="AlphaFoldDB" id="A0A821AK59"/>
<reference evidence="1" key="1">
    <citation type="submission" date="2021-02" db="EMBL/GenBank/DDBJ databases">
        <authorList>
            <person name="Nowell W R."/>
        </authorList>
    </citation>
    <scope>NUCLEOTIDE SEQUENCE</scope>
</reference>
<sequence length="36" mass="3999">FDLNGADIFFLNRQPLRNVKNAEQLILAFAVPPAGK</sequence>
<evidence type="ECO:0000313" key="1">
    <source>
        <dbReference type="EMBL" id="CAF4582220.1"/>
    </source>
</evidence>
<evidence type="ECO:0000313" key="2">
    <source>
        <dbReference type="Proteomes" id="UP000663866"/>
    </source>
</evidence>
<comment type="caution">
    <text evidence="1">The sequence shown here is derived from an EMBL/GenBank/DDBJ whole genome shotgun (WGS) entry which is preliminary data.</text>
</comment>
<dbReference type="EMBL" id="CAJOBG010067936">
    <property type="protein sequence ID" value="CAF4582220.1"/>
    <property type="molecule type" value="Genomic_DNA"/>
</dbReference>
<proteinExistence type="predicted"/>
<gene>
    <name evidence="1" type="ORF">OVN521_LOCUS44474</name>
</gene>
<protein>
    <submittedName>
        <fullName evidence="1">Uncharacterized protein</fullName>
    </submittedName>
</protein>
<keyword evidence="2" id="KW-1185">Reference proteome</keyword>